<keyword evidence="2" id="KW-1185">Reference proteome</keyword>
<name>E9T087_RHOHA</name>
<evidence type="ECO:0000313" key="2">
    <source>
        <dbReference type="Proteomes" id="UP000004245"/>
    </source>
</evidence>
<accession>E9T087</accession>
<reference evidence="1" key="1">
    <citation type="submission" date="2011-01" db="EMBL/GenBank/DDBJ databases">
        <authorList>
            <person name="Muzny D."/>
            <person name="Qin X."/>
            <person name="Buhay C."/>
            <person name="Dugan-Rocha S."/>
            <person name="Ding Y."/>
            <person name="Chen G."/>
            <person name="Hawes A."/>
            <person name="Holder M."/>
            <person name="Jhangiani S."/>
            <person name="Johnson A."/>
            <person name="Khan Z."/>
            <person name="Li Z."/>
            <person name="Liu W."/>
            <person name="Liu X."/>
            <person name="Perez L."/>
            <person name="Shen H."/>
            <person name="Wang Q."/>
            <person name="Watt J."/>
            <person name="Xi L."/>
            <person name="Xin Y."/>
            <person name="Zhou J."/>
            <person name="Deng J."/>
            <person name="Jiang H."/>
            <person name="Liu Y."/>
            <person name="Qu J."/>
            <person name="Song X.-Z."/>
            <person name="Zhang L."/>
            <person name="Villasana D."/>
            <person name="Johnson A."/>
            <person name="Liu J."/>
            <person name="Liyanage D."/>
            <person name="Lorensuhewa L."/>
            <person name="Robinson T."/>
            <person name="Song A."/>
            <person name="Song B.-B."/>
            <person name="Dinh H."/>
            <person name="Thornton R."/>
            <person name="Coyle M."/>
            <person name="Francisco L."/>
            <person name="Jackson L."/>
            <person name="Javaid M."/>
            <person name="Korchina V."/>
            <person name="Kovar C."/>
            <person name="Mata R."/>
            <person name="Mathew T."/>
            <person name="Ngo R."/>
            <person name="Nguyen L."/>
            <person name="Nguyen N."/>
            <person name="Okwuonu G."/>
            <person name="Ongeri F."/>
            <person name="Pham C."/>
            <person name="Simmons D."/>
            <person name="Wilczek-Boney K."/>
            <person name="Hale W."/>
            <person name="Jakkamsetti A."/>
            <person name="Pham P."/>
            <person name="Ruth R."/>
            <person name="San Lucas F."/>
            <person name="Warren J."/>
            <person name="Zhang J."/>
            <person name="Zhao Z."/>
            <person name="Zhou C."/>
            <person name="Zhu D."/>
            <person name="Lee S."/>
            <person name="Bess C."/>
            <person name="Blankenburg K."/>
            <person name="Forbes L."/>
            <person name="Fu Q."/>
            <person name="Gubbala S."/>
            <person name="Hirani K."/>
            <person name="Jayaseelan J.C."/>
            <person name="Lara F."/>
            <person name="Munidasa M."/>
            <person name="Palculict T."/>
            <person name="Patil S."/>
            <person name="Pu L.-L."/>
            <person name="Saada N."/>
            <person name="Tang L."/>
            <person name="Weissenberger G."/>
            <person name="Zhu Y."/>
            <person name="Hemphill L."/>
            <person name="Shang Y."/>
            <person name="Youmans B."/>
            <person name="Ayvaz T."/>
            <person name="Ross M."/>
            <person name="Santibanez J."/>
            <person name="Aqrawi P."/>
            <person name="Gross S."/>
            <person name="Joshi V."/>
            <person name="Fowler G."/>
            <person name="Nazareth L."/>
            <person name="Reid J."/>
            <person name="Worley K."/>
            <person name="Petrosino J."/>
            <person name="Highlander S."/>
            <person name="Gibbs R."/>
        </authorList>
    </citation>
    <scope>NUCLEOTIDE SEQUENCE [LARGE SCALE GENOMIC DNA]</scope>
    <source>
        <strain evidence="1">ATCC 33707</strain>
    </source>
</reference>
<dbReference type="AlphaFoldDB" id="E9T087"/>
<proteinExistence type="predicted"/>
<dbReference type="Proteomes" id="UP000004245">
    <property type="component" value="Unassembled WGS sequence"/>
</dbReference>
<sequence>MLLELLVLGGGPGDRLPAPGGDYPRLASITFAILRTTPGEMVLCPSGTDTLAPFGPFQTVWDPTVRSGWNPASRSCFWIFLVGCSAIMRIV</sequence>
<gene>
    <name evidence="1" type="ORF">HMPREF0724_11788</name>
</gene>
<organism evidence="1 2">
    <name type="scientific">Prescottella equi ATCC 33707</name>
    <dbReference type="NCBI Taxonomy" id="525370"/>
    <lineage>
        <taxon>Bacteria</taxon>
        <taxon>Bacillati</taxon>
        <taxon>Actinomycetota</taxon>
        <taxon>Actinomycetes</taxon>
        <taxon>Mycobacteriales</taxon>
        <taxon>Nocardiaceae</taxon>
        <taxon>Prescottella</taxon>
    </lineage>
</organism>
<dbReference type="EMBL" id="ADNW02000008">
    <property type="protein sequence ID" value="EGD24670.1"/>
    <property type="molecule type" value="Genomic_DNA"/>
</dbReference>
<comment type="caution">
    <text evidence="1">The sequence shown here is derived from an EMBL/GenBank/DDBJ whole genome shotgun (WGS) entry which is preliminary data.</text>
</comment>
<protein>
    <submittedName>
        <fullName evidence="1">Uncharacterized protein</fullName>
    </submittedName>
</protein>
<dbReference type="HOGENOM" id="CLU_2424917_0_0_11"/>
<evidence type="ECO:0000313" key="1">
    <source>
        <dbReference type="EMBL" id="EGD24670.1"/>
    </source>
</evidence>